<evidence type="ECO:0000256" key="6">
    <source>
        <dbReference type="ARBA" id="ARBA00022679"/>
    </source>
</evidence>
<keyword evidence="10" id="KW-1185">Reference proteome</keyword>
<dbReference type="InterPro" id="IPR029063">
    <property type="entry name" value="SAM-dependent_MTases_sf"/>
</dbReference>
<evidence type="ECO:0000313" key="9">
    <source>
        <dbReference type="EMBL" id="PJG83619.1"/>
    </source>
</evidence>
<evidence type="ECO:0000256" key="1">
    <source>
        <dbReference type="ARBA" id="ARBA00002649"/>
    </source>
</evidence>
<name>A0A2M8RXK2_9PAST</name>
<accession>A0A2M8RXK2</accession>
<dbReference type="PIRSF" id="PIRSF004553">
    <property type="entry name" value="CHP00095"/>
    <property type="match status" value="1"/>
</dbReference>
<keyword evidence="6 8" id="KW-0808">Transferase</keyword>
<dbReference type="Gene3D" id="3.40.50.150">
    <property type="entry name" value="Vaccinia Virus protein VP39"/>
    <property type="match status" value="1"/>
</dbReference>
<evidence type="ECO:0000256" key="2">
    <source>
        <dbReference type="ARBA" id="ARBA00005269"/>
    </source>
</evidence>
<gene>
    <name evidence="9" type="primary">rsmD</name>
    <name evidence="9" type="ORF">CVP04_02995</name>
</gene>
<keyword evidence="8" id="KW-0949">S-adenosyl-L-methionine</keyword>
<dbReference type="GO" id="GO:0003676">
    <property type="term" value="F:nucleic acid binding"/>
    <property type="evidence" value="ECO:0007669"/>
    <property type="project" value="InterPro"/>
</dbReference>
<dbReference type="InterPro" id="IPR004398">
    <property type="entry name" value="RNA_MeTrfase_RsmD"/>
</dbReference>
<evidence type="ECO:0000256" key="7">
    <source>
        <dbReference type="ARBA" id="ARBA00048326"/>
    </source>
</evidence>
<dbReference type="PANTHER" id="PTHR43542:SF1">
    <property type="entry name" value="METHYLTRANSFERASE"/>
    <property type="match status" value="1"/>
</dbReference>
<dbReference type="EMBL" id="PHGZ01000006">
    <property type="protein sequence ID" value="PJG83619.1"/>
    <property type="molecule type" value="Genomic_DNA"/>
</dbReference>
<comment type="caution">
    <text evidence="9">The sequence shown here is derived from an EMBL/GenBank/DDBJ whole genome shotgun (WGS) entry which is preliminary data.</text>
</comment>
<dbReference type="InterPro" id="IPR002052">
    <property type="entry name" value="DNA_methylase_N6_adenine_CS"/>
</dbReference>
<dbReference type="CDD" id="cd02440">
    <property type="entry name" value="AdoMet_MTases"/>
    <property type="match status" value="1"/>
</dbReference>
<dbReference type="PANTHER" id="PTHR43542">
    <property type="entry name" value="METHYLTRANSFERASE"/>
    <property type="match status" value="1"/>
</dbReference>
<dbReference type="OrthoDB" id="9803017at2"/>
<dbReference type="Pfam" id="PF03602">
    <property type="entry name" value="Cons_hypoth95"/>
    <property type="match status" value="1"/>
</dbReference>
<dbReference type="AlphaFoldDB" id="A0A2M8RXK2"/>
<dbReference type="GO" id="GO:0052913">
    <property type="term" value="F:16S rRNA (guanine(966)-N(2))-methyltransferase activity"/>
    <property type="evidence" value="ECO:0007669"/>
    <property type="project" value="UniProtKB-EC"/>
</dbReference>
<comment type="catalytic activity">
    <reaction evidence="7 8">
        <text>guanosine(966) in 16S rRNA + S-adenosyl-L-methionine = N(2)-methylguanosine(966) in 16S rRNA + S-adenosyl-L-homocysteine + H(+)</text>
        <dbReference type="Rhea" id="RHEA:23548"/>
        <dbReference type="Rhea" id="RHEA-COMP:10211"/>
        <dbReference type="Rhea" id="RHEA-COMP:10212"/>
        <dbReference type="ChEBI" id="CHEBI:15378"/>
        <dbReference type="ChEBI" id="CHEBI:57856"/>
        <dbReference type="ChEBI" id="CHEBI:59789"/>
        <dbReference type="ChEBI" id="CHEBI:74269"/>
        <dbReference type="ChEBI" id="CHEBI:74481"/>
        <dbReference type="EC" id="2.1.1.171"/>
    </reaction>
</comment>
<evidence type="ECO:0000256" key="8">
    <source>
        <dbReference type="PIRNR" id="PIRNR004553"/>
    </source>
</evidence>
<organism evidence="9 10">
    <name type="scientific">Caviibacterium pharyngocola</name>
    <dbReference type="NCBI Taxonomy" id="28159"/>
    <lineage>
        <taxon>Bacteria</taxon>
        <taxon>Pseudomonadati</taxon>
        <taxon>Pseudomonadota</taxon>
        <taxon>Gammaproteobacteria</taxon>
        <taxon>Pasteurellales</taxon>
        <taxon>Pasteurellaceae</taxon>
        <taxon>Caviibacterium</taxon>
    </lineage>
</organism>
<reference evidence="9 10" key="1">
    <citation type="submission" date="2017-11" db="EMBL/GenBank/DDBJ databases">
        <title>Reclassification of Bisgaard taxon 5 as Caviibacterium pharyngocola gen. nov., sp. nov.</title>
        <authorList>
            <person name="Christensen H."/>
        </authorList>
    </citation>
    <scope>NUCLEOTIDE SEQUENCE [LARGE SCALE GENOMIC DNA]</scope>
    <source>
        <strain evidence="9 10">7_3</strain>
    </source>
</reference>
<evidence type="ECO:0000313" key="10">
    <source>
        <dbReference type="Proteomes" id="UP000230282"/>
    </source>
</evidence>
<dbReference type="RefSeq" id="WP_100296044.1">
    <property type="nucleotide sequence ID" value="NZ_PHGZ01000006.1"/>
</dbReference>
<keyword evidence="8" id="KW-0698">rRNA processing</keyword>
<protein>
    <recommendedName>
        <fullName evidence="4 8">Ribosomal RNA small subunit methyltransferase D</fullName>
        <ecNumber evidence="3 8">2.1.1.171</ecNumber>
    </recommendedName>
</protein>
<dbReference type="Proteomes" id="UP000230282">
    <property type="component" value="Unassembled WGS sequence"/>
</dbReference>
<dbReference type="SUPFAM" id="SSF53335">
    <property type="entry name" value="S-adenosyl-L-methionine-dependent methyltransferases"/>
    <property type="match status" value="1"/>
</dbReference>
<dbReference type="PROSITE" id="PS00092">
    <property type="entry name" value="N6_MTASE"/>
    <property type="match status" value="1"/>
</dbReference>
<evidence type="ECO:0000256" key="5">
    <source>
        <dbReference type="ARBA" id="ARBA00022603"/>
    </source>
</evidence>
<comment type="function">
    <text evidence="1 8">Specifically methylates the guanine in position 966 of 16S rRNA in the assembled 30S particle.</text>
</comment>
<comment type="similarity">
    <text evidence="2 8">Belongs to the methyltransferase superfamily. RsmD family.</text>
</comment>
<proteinExistence type="inferred from homology"/>
<keyword evidence="5 8" id="KW-0489">Methyltransferase</keyword>
<dbReference type="EC" id="2.1.1.171" evidence="3 8"/>
<evidence type="ECO:0000256" key="3">
    <source>
        <dbReference type="ARBA" id="ARBA00012141"/>
    </source>
</evidence>
<evidence type="ECO:0000256" key="4">
    <source>
        <dbReference type="ARBA" id="ARBA00013682"/>
    </source>
</evidence>
<sequence length="204" mass="23506">MKKNRFSQASNRSESKGEVRIIAGLWRGRKLPVLHLQGLRPTGDRVKETLFNWLAPYVVDAVCLDCFSGSGSLGFEALSRQAKQVTFLELDRNAAQQLKQNLHALKCSPEQASVFNQDCLQFLNQMQNTPHFDLVFIDPPFHFDLVEKTVRLLDQHHWLRPDALIYIETEREKPLDVPPHWQLLKEKTTGMVSYRLYQNSSSSI</sequence>
<dbReference type="NCBIfam" id="TIGR00095">
    <property type="entry name" value="16S rRNA (guanine(966)-N(2))-methyltransferase RsmD"/>
    <property type="match status" value="1"/>
</dbReference>